<comment type="caution">
    <text evidence="2">The sequence shown here is derived from an EMBL/GenBank/DDBJ whole genome shotgun (WGS) entry which is preliminary data.</text>
</comment>
<dbReference type="RefSeq" id="WP_053927292.1">
    <property type="nucleotide sequence ID" value="NZ_LGKG01000174.1"/>
</dbReference>
<evidence type="ECO:0000313" key="3">
    <source>
        <dbReference type="Proteomes" id="UP000037982"/>
    </source>
</evidence>
<dbReference type="EMBL" id="LGKG01000174">
    <property type="protein sequence ID" value="KPC59775.1"/>
    <property type="molecule type" value="Genomic_DNA"/>
</dbReference>
<sequence>MVDGFHSFHWRGCELSDPELALAHDELADPTGEDAYLSAFRTLLHSGHPAASGIALDHFQYAGGLARFGGESALERYEDEVLAVAREVLRQPPTPVGDSGFVGASHASALNAMLNLAEECDADLIADALAGAVEVNVRAAGCRAAHRALEDCTGPSPRLVAALGALAFDENLDVRERADALSALYDAKGPKATELLVRATESDEAELQAEGAAGLMEPGRFPAHRERVERLVASLPDGVGHKARSILEERGWFDSTHWAGAELDGPGLRSAHAELRLPSGEDSARRAFRTLLHSGRTVAVGIALDHFVHADRLQGSRDAGEIARQVLRQPPSPAGLSPGTGAAANHLSALAAIERAGAGASDADLIADVLERAAVRTVRSRALTVAGRVLRAADGPDRRLVDVISRLVFDPGFREHRRSALHVLSGSLGAEATPLLLRAIQSEDRDLQVDAAWQLSRPERIDEHRELLVEVVESWPPGMRVARFNPEWVGKAVFGGMHSVHWKGNRLRDPELYRAHRELRAARDPESACRALRALLRSGQPVAVGIAFDHWWHPEGIERVAGAEARAAEEAEVLAAAREVLRRPPSPAGLSPEFGAEAGHLGALQVLRAARCPGPEDTAALAAVLERPAGAKVASAALDTAASVPADAESADPGLVRALGALARDESRSAEDRTYALHILRDVRDGAAAEESGPTHREDTTPSPS</sequence>
<evidence type="ECO:0000256" key="1">
    <source>
        <dbReference type="SAM" id="MobiDB-lite"/>
    </source>
</evidence>
<feature type="region of interest" description="Disordered" evidence="1">
    <location>
        <begin position="683"/>
        <end position="705"/>
    </location>
</feature>
<organism evidence="2 3">
    <name type="scientific">Streptomyces chattanoogensis</name>
    <dbReference type="NCBI Taxonomy" id="66876"/>
    <lineage>
        <taxon>Bacteria</taxon>
        <taxon>Bacillati</taxon>
        <taxon>Actinomycetota</taxon>
        <taxon>Actinomycetes</taxon>
        <taxon>Kitasatosporales</taxon>
        <taxon>Streptomycetaceae</taxon>
        <taxon>Streptomyces</taxon>
    </lineage>
</organism>
<gene>
    <name evidence="2" type="ORF">ADL29_33580</name>
</gene>
<dbReference type="Proteomes" id="UP000037982">
    <property type="component" value="Unassembled WGS sequence"/>
</dbReference>
<reference evidence="3" key="1">
    <citation type="submission" date="2015-07" db="EMBL/GenBank/DDBJ databases">
        <authorList>
            <person name="Ju K.-S."/>
            <person name="Doroghazi J.R."/>
            <person name="Metcalf W.W."/>
        </authorList>
    </citation>
    <scope>NUCLEOTIDE SEQUENCE [LARGE SCALE GENOMIC DNA]</scope>
    <source>
        <strain evidence="3">NRRL ISP-5002</strain>
    </source>
</reference>
<name>A0A0N0XU95_9ACTN</name>
<dbReference type="AlphaFoldDB" id="A0A0N0XU95"/>
<evidence type="ECO:0000313" key="2">
    <source>
        <dbReference type="EMBL" id="KPC59775.1"/>
    </source>
</evidence>
<dbReference type="InterPro" id="IPR011989">
    <property type="entry name" value="ARM-like"/>
</dbReference>
<accession>A0A0N0XU95</accession>
<proteinExistence type="predicted"/>
<keyword evidence="3" id="KW-1185">Reference proteome</keyword>
<dbReference type="InterPro" id="IPR016024">
    <property type="entry name" value="ARM-type_fold"/>
</dbReference>
<dbReference type="PATRIC" id="fig|66876.3.peg.7395"/>
<dbReference type="Gene3D" id="1.25.10.10">
    <property type="entry name" value="Leucine-rich Repeat Variant"/>
    <property type="match status" value="1"/>
</dbReference>
<protein>
    <submittedName>
        <fullName evidence="2">Uncharacterized protein</fullName>
    </submittedName>
</protein>
<dbReference type="SUPFAM" id="SSF48371">
    <property type="entry name" value="ARM repeat"/>
    <property type="match status" value="1"/>
</dbReference>